<keyword evidence="1" id="KW-0472">Membrane</keyword>
<reference evidence="3 4" key="1">
    <citation type="journal article" date="2020" name="J. Bacteriol.">
        <title>Aerococcus urinae Isolated from Women with Lower Urinary Tract Symptoms: In Vitro Aggregation and Genome Analysis.</title>
        <authorList>
            <person name="Hilt E.E."/>
            <person name="Putonti C."/>
            <person name="Thomas-White K."/>
            <person name="Lewis A.L."/>
            <person name="Visick K.L."/>
            <person name="Gilbert N.M."/>
            <person name="Wolfe A.J."/>
        </authorList>
    </citation>
    <scope>NUCLEOTIDE SEQUENCE [LARGE SCALE GENOMIC DNA]</scope>
    <source>
        <strain evidence="3 4">UMB1016</strain>
    </source>
</reference>
<protein>
    <recommendedName>
        <fullName evidence="6">DUF1093 domain-containing protein</fullName>
    </recommendedName>
</protein>
<dbReference type="Proteomes" id="UP001069047">
    <property type="component" value="Unassembled WGS sequence"/>
</dbReference>
<name>A0A1E9PGL3_9LACT</name>
<keyword evidence="1" id="KW-0812">Transmembrane</keyword>
<dbReference type="RefSeq" id="WP_070559448.1">
    <property type="nucleotide sequence ID" value="NZ_CAJHLJ010000013.1"/>
</dbReference>
<reference evidence="2" key="2">
    <citation type="submission" date="2022-09" db="EMBL/GenBank/DDBJ databases">
        <title>Aerococcus urinae taxonomy study.</title>
        <authorList>
            <person name="Christensen J."/>
            <person name="Senneby E."/>
        </authorList>
    </citation>
    <scope>NUCLEOTIDE SEQUENCE</scope>
    <source>
        <strain evidence="2">LUND-41-B12</strain>
    </source>
</reference>
<evidence type="ECO:0000313" key="4">
    <source>
        <dbReference type="Proteomes" id="UP000250354"/>
    </source>
</evidence>
<feature type="transmembrane region" description="Helical" evidence="1">
    <location>
        <begin position="6"/>
        <end position="27"/>
    </location>
</feature>
<sequence>MEDKNPVLYFFAACGVFTMLAFIVLLLTTFFKDQHPLEVTSQPELIGQYDITGDSYTKRTLQIYRIETNQGEELVATEWRN</sequence>
<evidence type="ECO:0000313" key="5">
    <source>
        <dbReference type="Proteomes" id="UP001069047"/>
    </source>
</evidence>
<dbReference type="EMBL" id="CP145132">
    <property type="protein sequence ID" value="WWC55040.1"/>
    <property type="molecule type" value="Genomic_DNA"/>
</dbReference>
<dbReference type="EMBL" id="JAOTMY010000001">
    <property type="protein sequence ID" value="MCY3086776.1"/>
    <property type="molecule type" value="Genomic_DNA"/>
</dbReference>
<proteinExistence type="predicted"/>
<dbReference type="AlphaFoldDB" id="A0A1E9PGL3"/>
<evidence type="ECO:0000256" key="1">
    <source>
        <dbReference type="SAM" id="Phobius"/>
    </source>
</evidence>
<dbReference type="Proteomes" id="UP000250354">
    <property type="component" value="Chromosome"/>
</dbReference>
<organism evidence="2 5">
    <name type="scientific">Aerococcus mictus</name>
    <dbReference type="NCBI Taxonomy" id="2976810"/>
    <lineage>
        <taxon>Bacteria</taxon>
        <taxon>Bacillati</taxon>
        <taxon>Bacillota</taxon>
        <taxon>Bacilli</taxon>
        <taxon>Lactobacillales</taxon>
        <taxon>Aerococcaceae</taxon>
        <taxon>Aerococcus</taxon>
    </lineage>
</organism>
<accession>A0A9Q4H4R1</accession>
<gene>
    <name evidence="3" type="ORF">DBT44_0001700</name>
    <name evidence="2" type="ORF">ODY61_01450</name>
</gene>
<evidence type="ECO:0008006" key="6">
    <source>
        <dbReference type="Google" id="ProtNLM"/>
    </source>
</evidence>
<evidence type="ECO:0000313" key="2">
    <source>
        <dbReference type="EMBL" id="MCY3086776.1"/>
    </source>
</evidence>
<evidence type="ECO:0000313" key="3">
    <source>
        <dbReference type="EMBL" id="WWC55040.1"/>
    </source>
</evidence>
<keyword evidence="1" id="KW-1133">Transmembrane helix</keyword>
<keyword evidence="4" id="KW-1185">Reference proteome</keyword>
<reference evidence="3" key="3">
    <citation type="submission" date="2024-02" db="EMBL/GenBank/DDBJ databases">
        <authorList>
            <person name="Choi B."/>
        </authorList>
    </citation>
    <scope>NUCLEOTIDE SEQUENCE</scope>
    <source>
        <strain evidence="3">UMB1016</strain>
    </source>
</reference>
<accession>A0A1E9PGL3</accession>